<name>A0A7K1G9G3_9FLAO</name>
<dbReference type="Proteomes" id="UP000447545">
    <property type="component" value="Unassembled WGS sequence"/>
</dbReference>
<evidence type="ECO:0000256" key="2">
    <source>
        <dbReference type="SAM" id="SignalP"/>
    </source>
</evidence>
<keyword evidence="1 2" id="KW-0732">Signal</keyword>
<protein>
    <submittedName>
        <fullName evidence="4">T9SS type A sorting domain-containing protein</fullName>
    </submittedName>
</protein>
<dbReference type="EMBL" id="WJYA01000003">
    <property type="protein sequence ID" value="MTE25910.1"/>
    <property type="molecule type" value="Genomic_DNA"/>
</dbReference>
<keyword evidence="5" id="KW-1185">Reference proteome</keyword>
<proteinExistence type="predicted"/>
<accession>A0A7K1G9G3</accession>
<dbReference type="RefSeq" id="WP_155087754.1">
    <property type="nucleotide sequence ID" value="NZ_WJYA01000003.1"/>
</dbReference>
<reference evidence="4 5" key="1">
    <citation type="submission" date="2019-11" db="EMBL/GenBank/DDBJ databases">
        <title>Winogradskyella ouciana sp. nov., isolated from the hadal seawater of the Mariana Trench.</title>
        <authorList>
            <person name="Liu R."/>
        </authorList>
    </citation>
    <scope>NUCLEOTIDE SEQUENCE [LARGE SCALE GENOMIC DNA]</scope>
    <source>
        <strain evidence="4 5">ZXX205</strain>
    </source>
</reference>
<feature type="signal peptide" evidence="2">
    <location>
        <begin position="1"/>
        <end position="18"/>
    </location>
</feature>
<organism evidence="4 5">
    <name type="scientific">Winogradskyella ouciana</name>
    <dbReference type="NCBI Taxonomy" id="2608631"/>
    <lineage>
        <taxon>Bacteria</taxon>
        <taxon>Pseudomonadati</taxon>
        <taxon>Bacteroidota</taxon>
        <taxon>Flavobacteriia</taxon>
        <taxon>Flavobacteriales</taxon>
        <taxon>Flavobacteriaceae</taxon>
        <taxon>Winogradskyella</taxon>
    </lineage>
</organism>
<dbReference type="Pfam" id="PF18962">
    <property type="entry name" value="Por_Secre_tail"/>
    <property type="match status" value="1"/>
</dbReference>
<sequence>MKFSLIACLMLCFSSVFAQLSVRNNAFVYVNDQVLYVEDDVNLEESTTKLYLRNESQLIQGAGTTGNSGIGELSVYQNGTVNQWAYNYWCSPVGGILTDNFINNYFRINQLDDPLLSTMNPIDSNNSIFTASYNGTASPLTISDRWLWTYVSSSAYADWIYAGDAGDIDPGLGFTMKGSGTASTGNTTYDFRGKPNNGTMANPVAAGDFTLVGNPYPSAMDSAAFIHDTQNQAAITGTLFYWEQDASTPQTQSHVLQEYVGGYSEFTINSSGVIISNTPAVFYTYDEQDNVYSLPPGPPATGTKMAQRYIPIGQGFMVEGSVGTSGVVRAKNEHRAYVKEGAQSYFFRNGDATNTSSDGIQFHENGLPIVPEDYKRFRVNVDFTVGQSQYTRQLLLNFHDTATAGFDYGLELSRSDNHPSDTYFTLNDKAYSAQAYPFEDALTIPLVVDIEQQQPLRFRIFDIQNFDDSQGIYIHDIENELYVNLREQDYELNIEPGNYTNRFEIVFTPGEALSINDFEVNKLTIRQNNDLHQLAVLNPNGLDIKSIEVFDVAGKRMLNNQYDSVSNRYELSTVDLSDGVYIVNVISNTNTVKSEKVIVKN</sequence>
<dbReference type="InterPro" id="IPR026444">
    <property type="entry name" value="Secre_tail"/>
</dbReference>
<evidence type="ECO:0000313" key="4">
    <source>
        <dbReference type="EMBL" id="MTE25910.1"/>
    </source>
</evidence>
<feature type="domain" description="Secretion system C-terminal sorting" evidence="3">
    <location>
        <begin position="537"/>
        <end position="599"/>
    </location>
</feature>
<evidence type="ECO:0000256" key="1">
    <source>
        <dbReference type="ARBA" id="ARBA00022729"/>
    </source>
</evidence>
<evidence type="ECO:0000313" key="5">
    <source>
        <dbReference type="Proteomes" id="UP000447545"/>
    </source>
</evidence>
<feature type="chain" id="PRO_5029491376" evidence="2">
    <location>
        <begin position="19"/>
        <end position="601"/>
    </location>
</feature>
<evidence type="ECO:0000259" key="3">
    <source>
        <dbReference type="Pfam" id="PF18962"/>
    </source>
</evidence>
<dbReference type="AlphaFoldDB" id="A0A7K1G9G3"/>
<gene>
    <name evidence="4" type="ORF">F1003_03105</name>
</gene>
<comment type="caution">
    <text evidence="4">The sequence shown here is derived from an EMBL/GenBank/DDBJ whole genome shotgun (WGS) entry which is preliminary data.</text>
</comment>
<dbReference type="NCBIfam" id="TIGR04183">
    <property type="entry name" value="Por_Secre_tail"/>
    <property type="match status" value="1"/>
</dbReference>